<gene>
    <name evidence="1" type="ORF">DWX38_05095</name>
</gene>
<organism evidence="1 2">
    <name type="scientific">Bacteroides clarus</name>
    <dbReference type="NCBI Taxonomy" id="626929"/>
    <lineage>
        <taxon>Bacteria</taxon>
        <taxon>Pseudomonadati</taxon>
        <taxon>Bacteroidota</taxon>
        <taxon>Bacteroidia</taxon>
        <taxon>Bacteroidales</taxon>
        <taxon>Bacteroidaceae</taxon>
        <taxon>Bacteroides</taxon>
    </lineage>
</organism>
<comment type="caution">
    <text evidence="1">The sequence shown here is derived from an EMBL/GenBank/DDBJ whole genome shotgun (WGS) entry which is preliminary data.</text>
</comment>
<dbReference type="RefSeq" id="WP_118467184.1">
    <property type="nucleotide sequence ID" value="NZ_CABIZW010000005.1"/>
</dbReference>
<protein>
    <submittedName>
        <fullName evidence="1">Uncharacterized protein</fullName>
    </submittedName>
</protein>
<dbReference type="Proteomes" id="UP000285159">
    <property type="component" value="Unassembled WGS sequence"/>
</dbReference>
<sequence>MSRRIKEDFDDLCDFFKKYSLASIFEEKDFVKQISTCHKKYYSYLVLVIELKEIVNNANYAPCMSQEQYNYVLESCSDVGQALFLVTHGCYKGAKLLLRSSIENFIKAVCFDECPNIVIKKSVYEVFDIAKASITFSGSKKNIFDTIHTEYIELCKDVHTADFTHMEHITALRLFPHFNNDGAENIKRHLLRILPVYITLLCLKYNQRFHNIFYSNQEIIKESILTEYKKEIHNLNIE</sequence>
<evidence type="ECO:0000313" key="1">
    <source>
        <dbReference type="EMBL" id="RGT34357.1"/>
    </source>
</evidence>
<name>A0A412N828_9BACE</name>
<dbReference type="AlphaFoldDB" id="A0A412N828"/>
<proteinExistence type="predicted"/>
<dbReference type="EMBL" id="QRWP01000003">
    <property type="protein sequence ID" value="RGT34357.1"/>
    <property type="molecule type" value="Genomic_DNA"/>
</dbReference>
<accession>A0A412N828</accession>
<evidence type="ECO:0000313" key="2">
    <source>
        <dbReference type="Proteomes" id="UP000285159"/>
    </source>
</evidence>
<reference evidence="1 2" key="1">
    <citation type="submission" date="2018-08" db="EMBL/GenBank/DDBJ databases">
        <title>A genome reference for cultivated species of the human gut microbiota.</title>
        <authorList>
            <person name="Zou Y."/>
            <person name="Xue W."/>
            <person name="Luo G."/>
        </authorList>
    </citation>
    <scope>NUCLEOTIDE SEQUENCE [LARGE SCALE GENOMIC DNA]</scope>
    <source>
        <strain evidence="1 2">AF19-1AC</strain>
    </source>
</reference>